<dbReference type="AlphaFoldDB" id="E6PE38"/>
<protein>
    <submittedName>
        <fullName evidence="3">Two-component hybrid sensor and regulator</fullName>
    </submittedName>
</protein>
<dbReference type="InterPro" id="IPR001789">
    <property type="entry name" value="Sig_transdc_resp-reg_receiver"/>
</dbReference>
<dbReference type="InterPro" id="IPR050697">
    <property type="entry name" value="Adenylyl/Guanylyl_Cyclase_3/4"/>
</dbReference>
<feature type="domain" description="Response regulatory" evidence="1">
    <location>
        <begin position="1"/>
        <end position="89"/>
    </location>
</feature>
<dbReference type="GO" id="GO:0000160">
    <property type="term" value="P:phosphorelay signal transduction system"/>
    <property type="evidence" value="ECO:0007669"/>
    <property type="project" value="InterPro"/>
</dbReference>
<dbReference type="Pfam" id="PF00211">
    <property type="entry name" value="Guanylate_cyc"/>
    <property type="match status" value="1"/>
</dbReference>
<comment type="caution">
    <text evidence="3">The sequence shown here is derived from an EMBL/GenBank/DDBJ whole genome shotgun (WGS) entry which is preliminary data.</text>
</comment>
<sequence length="408" mass="44675">MSAQEAIRAIEAREVEVVLLDVTQRSADVFAVLKAAIPGTRGRGRAEVIVTGPAGVNDRLQACLARGAADYLFTPFDTANPFLVVRRFEAIVGRIRQREATVRISTTRKKEDSVLLRLHNDASRRFVPREFLDLLGRESLADLQLGDHVSGTMTVLFSDIRNFTRLSEAMTPTENFEFLNSYLKNVTPIIRTHHGFIDKYIGDAIMALFPDKAVDALEAAVALLRQVGVYNTGRKSAGYVPIRIGIGLHRGDVILGTIGEEHRMETTVIADAVNVASRMEGLTKVFGVDLLVSGGVVDALPKGHGIPLRHLGAVKAKGKTQSVEIYECYSNDAPQLLAHKEQSKALFSQAMGEFRKGMFLTAGKMFARVAELSKLDAPAAYFRDACSLSIVRPRSAEPWDGAEVVEVK</sequence>
<evidence type="ECO:0000259" key="2">
    <source>
        <dbReference type="PROSITE" id="PS50125"/>
    </source>
</evidence>
<dbReference type="SUPFAM" id="SSF55073">
    <property type="entry name" value="Nucleotide cyclase"/>
    <property type="match status" value="1"/>
</dbReference>
<dbReference type="SMART" id="SM00044">
    <property type="entry name" value="CYCc"/>
    <property type="match status" value="1"/>
</dbReference>
<proteinExistence type="predicted"/>
<dbReference type="GO" id="GO:0006171">
    <property type="term" value="P:cAMP biosynthetic process"/>
    <property type="evidence" value="ECO:0007669"/>
    <property type="project" value="TreeGrafter"/>
</dbReference>
<accession>E6PE38</accession>
<organism evidence="3">
    <name type="scientific">mine drainage metagenome</name>
    <dbReference type="NCBI Taxonomy" id="410659"/>
    <lineage>
        <taxon>unclassified sequences</taxon>
        <taxon>metagenomes</taxon>
        <taxon>ecological metagenomes</taxon>
    </lineage>
</organism>
<dbReference type="Gene3D" id="3.40.50.2300">
    <property type="match status" value="1"/>
</dbReference>
<dbReference type="InterPro" id="IPR011006">
    <property type="entry name" value="CheY-like_superfamily"/>
</dbReference>
<name>E6PE38_9ZZZZ</name>
<reference evidence="3" key="1">
    <citation type="submission" date="2009-10" db="EMBL/GenBank/DDBJ databases">
        <title>Diversity of trophic interactions inside an arsenic-rich microbial ecosystem.</title>
        <authorList>
            <person name="Bertin P.N."/>
            <person name="Heinrich-Salmeron A."/>
            <person name="Pelletier E."/>
            <person name="Goulhen-Chollet F."/>
            <person name="Arsene-Ploetze F."/>
            <person name="Gallien S."/>
            <person name="Calteau A."/>
            <person name="Vallenet D."/>
            <person name="Casiot C."/>
            <person name="Chane-Woon-Ming B."/>
            <person name="Giloteaux L."/>
            <person name="Barakat M."/>
            <person name="Bonnefoy V."/>
            <person name="Bruneel O."/>
            <person name="Chandler M."/>
            <person name="Cleiss J."/>
            <person name="Duran R."/>
            <person name="Elbaz-Poulichet F."/>
            <person name="Fonknechten N."/>
            <person name="Lauga B."/>
            <person name="Mornico D."/>
            <person name="Ortet P."/>
            <person name="Schaeffer C."/>
            <person name="Siguier P."/>
            <person name="Alexander Thil Smith A."/>
            <person name="Van Dorsselaer A."/>
            <person name="Weissenbach J."/>
            <person name="Medigue C."/>
            <person name="Le Paslier D."/>
        </authorList>
    </citation>
    <scope>NUCLEOTIDE SEQUENCE</scope>
</reference>
<feature type="domain" description="Guanylate cyclase" evidence="2">
    <location>
        <begin position="154"/>
        <end position="280"/>
    </location>
</feature>
<dbReference type="PROSITE" id="PS50125">
    <property type="entry name" value="GUANYLATE_CYCLASE_2"/>
    <property type="match status" value="1"/>
</dbReference>
<dbReference type="InterPro" id="IPR001054">
    <property type="entry name" value="A/G_cyclase"/>
</dbReference>
<dbReference type="EMBL" id="CABL01000002">
    <property type="protein sequence ID" value="CBH74723.1"/>
    <property type="molecule type" value="Genomic_DNA"/>
</dbReference>
<dbReference type="Gene3D" id="3.30.70.1230">
    <property type="entry name" value="Nucleotide cyclase"/>
    <property type="match status" value="1"/>
</dbReference>
<evidence type="ECO:0000313" key="3">
    <source>
        <dbReference type="EMBL" id="CBH74723.1"/>
    </source>
</evidence>
<dbReference type="PANTHER" id="PTHR43081">
    <property type="entry name" value="ADENYLATE CYCLASE, TERMINAL-DIFFERENTIATION SPECIFIC-RELATED"/>
    <property type="match status" value="1"/>
</dbReference>
<evidence type="ECO:0000259" key="1">
    <source>
        <dbReference type="PROSITE" id="PS50110"/>
    </source>
</evidence>
<dbReference type="InterPro" id="IPR029787">
    <property type="entry name" value="Nucleotide_cyclase"/>
</dbReference>
<dbReference type="PANTHER" id="PTHR43081:SF1">
    <property type="entry name" value="ADENYLATE CYCLASE, TERMINAL-DIFFERENTIATION SPECIFIC"/>
    <property type="match status" value="1"/>
</dbReference>
<dbReference type="CDD" id="cd07302">
    <property type="entry name" value="CHD"/>
    <property type="match status" value="1"/>
</dbReference>
<dbReference type="PROSITE" id="PS50110">
    <property type="entry name" value="RESPONSE_REGULATORY"/>
    <property type="match status" value="1"/>
</dbReference>
<dbReference type="SUPFAM" id="SSF52172">
    <property type="entry name" value="CheY-like"/>
    <property type="match status" value="1"/>
</dbReference>
<gene>
    <name evidence="3" type="ORF">CARN1_1826</name>
</gene>